<evidence type="ECO:0000313" key="2">
    <source>
        <dbReference type="EMBL" id="AXN38257.1"/>
    </source>
</evidence>
<feature type="region of interest" description="Disordered" evidence="1">
    <location>
        <begin position="13"/>
        <end position="61"/>
    </location>
</feature>
<keyword evidence="3" id="KW-1185">Reference proteome</keyword>
<proteinExistence type="predicted"/>
<dbReference type="Proteomes" id="UP000260457">
    <property type="component" value="Chromosome"/>
</dbReference>
<sequence>MVKITSVKGFGMTIPISSANSKNKSASRGDPAGAKSAEKAPGPPAESEYLERTNSTNHKKTVGKLDFHQVCLQSERGQMSPPSFNQSLSLYLAEIALSSPIASDYILISRKLAGK</sequence>
<evidence type="ECO:0000256" key="1">
    <source>
        <dbReference type="SAM" id="MobiDB-lite"/>
    </source>
</evidence>
<organism evidence="2 3">
    <name type="scientific">Peribacillus butanolivorans</name>
    <dbReference type="NCBI Taxonomy" id="421767"/>
    <lineage>
        <taxon>Bacteria</taxon>
        <taxon>Bacillati</taxon>
        <taxon>Bacillota</taxon>
        <taxon>Bacilli</taxon>
        <taxon>Bacillales</taxon>
        <taxon>Bacillaceae</taxon>
        <taxon>Peribacillus</taxon>
    </lineage>
</organism>
<name>A0ABM6XIT7_9BACI</name>
<accession>A0ABM6XIT7</accession>
<evidence type="ECO:0000313" key="3">
    <source>
        <dbReference type="Proteomes" id="UP000260457"/>
    </source>
</evidence>
<protein>
    <submittedName>
        <fullName evidence="2">Uncharacterized protein</fullName>
    </submittedName>
</protein>
<reference evidence="2 3" key="1">
    <citation type="submission" date="2018-07" db="EMBL/GenBank/DDBJ databases">
        <title>The molecular basis for the intramolecular migration of carboxyl group in the catabolism of para-hydroxybenzoate via gentisate.</title>
        <authorList>
            <person name="Zhao H."/>
            <person name="Xu Y."/>
            <person name="Lin S."/>
            <person name="Spain J.C."/>
            <person name="Zhou N.-Y."/>
        </authorList>
    </citation>
    <scope>NUCLEOTIDE SEQUENCE [LARGE SCALE GENOMIC DNA]</scope>
    <source>
        <strain evidence="2 3">PHB-7a</strain>
    </source>
</reference>
<dbReference type="EMBL" id="CP030926">
    <property type="protein sequence ID" value="AXN38257.1"/>
    <property type="molecule type" value="Genomic_DNA"/>
</dbReference>
<feature type="compositionally biased region" description="Low complexity" evidence="1">
    <location>
        <begin position="17"/>
        <end position="26"/>
    </location>
</feature>
<gene>
    <name evidence="2" type="ORF">DTO10_07300</name>
</gene>